<organism evidence="2 3">
    <name type="scientific">Corchorus capsularis</name>
    <name type="common">Jute</name>
    <dbReference type="NCBI Taxonomy" id="210143"/>
    <lineage>
        <taxon>Eukaryota</taxon>
        <taxon>Viridiplantae</taxon>
        <taxon>Streptophyta</taxon>
        <taxon>Embryophyta</taxon>
        <taxon>Tracheophyta</taxon>
        <taxon>Spermatophyta</taxon>
        <taxon>Magnoliopsida</taxon>
        <taxon>eudicotyledons</taxon>
        <taxon>Gunneridae</taxon>
        <taxon>Pentapetalae</taxon>
        <taxon>rosids</taxon>
        <taxon>malvids</taxon>
        <taxon>Malvales</taxon>
        <taxon>Malvaceae</taxon>
        <taxon>Grewioideae</taxon>
        <taxon>Apeibeae</taxon>
        <taxon>Corchorus</taxon>
    </lineage>
</organism>
<dbReference type="Proteomes" id="UP000188268">
    <property type="component" value="Unassembled WGS sequence"/>
</dbReference>
<dbReference type="EMBL" id="AWWV01004890">
    <property type="protein sequence ID" value="OMP06512.1"/>
    <property type="molecule type" value="Genomic_DNA"/>
</dbReference>
<protein>
    <recommendedName>
        <fullName evidence="1">KIB1-4 beta-propeller domain-containing protein</fullName>
    </recommendedName>
</protein>
<keyword evidence="3" id="KW-1185">Reference proteome</keyword>
<reference evidence="2 3" key="1">
    <citation type="submission" date="2013-09" db="EMBL/GenBank/DDBJ databases">
        <title>Corchorus capsularis genome sequencing.</title>
        <authorList>
            <person name="Alam M."/>
            <person name="Haque M.S."/>
            <person name="Islam M.S."/>
            <person name="Emdad E.M."/>
            <person name="Islam M.M."/>
            <person name="Ahmed B."/>
            <person name="Halim A."/>
            <person name="Hossen Q.M.M."/>
            <person name="Hossain M.Z."/>
            <person name="Ahmed R."/>
            <person name="Khan M.M."/>
            <person name="Islam R."/>
            <person name="Rashid M.M."/>
            <person name="Khan S.A."/>
            <person name="Rahman M.S."/>
            <person name="Alam M."/>
        </authorList>
    </citation>
    <scope>NUCLEOTIDE SEQUENCE [LARGE SCALE GENOMIC DNA]</scope>
    <source>
        <strain evidence="3">cv. CVL-1</strain>
        <tissue evidence="2">Whole seedling</tissue>
    </source>
</reference>
<dbReference type="Gramene" id="OMP06512">
    <property type="protein sequence ID" value="OMP06512"/>
    <property type="gene ID" value="CCACVL1_01536"/>
</dbReference>
<accession>A0A1R3KHD9</accession>
<evidence type="ECO:0000259" key="1">
    <source>
        <dbReference type="Pfam" id="PF03478"/>
    </source>
</evidence>
<dbReference type="PANTHER" id="PTHR40891">
    <property type="entry name" value="DUF295 DOMAIN-CONTAINING PROTEIN"/>
    <property type="match status" value="1"/>
</dbReference>
<gene>
    <name evidence="2" type="ORF">CCACVL1_01536</name>
</gene>
<dbReference type="AlphaFoldDB" id="A0A1R3KHD9"/>
<proteinExistence type="predicted"/>
<feature type="domain" description="KIB1-4 beta-propeller" evidence="1">
    <location>
        <begin position="31"/>
        <end position="243"/>
    </location>
</feature>
<dbReference type="Pfam" id="PF03478">
    <property type="entry name" value="Beta-prop_KIB1-4"/>
    <property type="match status" value="1"/>
</dbReference>
<dbReference type="OrthoDB" id="1863935at2759"/>
<dbReference type="InterPro" id="IPR005174">
    <property type="entry name" value="KIB1-4_b-propeller"/>
</dbReference>
<dbReference type="OMA" id="FLMLENC"/>
<dbReference type="PANTHER" id="PTHR40891:SF1">
    <property type="entry name" value="DUF295 DOMAIN-CONTAINING PROTEIN"/>
    <property type="match status" value="1"/>
</dbReference>
<evidence type="ECO:0000313" key="3">
    <source>
        <dbReference type="Proteomes" id="UP000188268"/>
    </source>
</evidence>
<sequence length="246" mass="28895">METSKEEQNPWLHPLAVVRGRKDKEWLQTMFYDASTNRCITKSLPEMRNKVICSSPYGWLVTKDVDSNDYSLFHLESKMNIKLPPVQPQQRFCFLSSPPTDPDCRVVFYDESVDNNNVLICKPGDDKFAIQQMERQIGQYAVHQGTSYSWVTLEMSLDRIEFVDSQIQLTTILTIEHNHLPDIFQSKRYLVGSQSHDHDHDLYLLEKIYFGFFTEFSTFRVNRMDFARNQWTRVRSIGEVAIFGFQ</sequence>
<evidence type="ECO:0000313" key="2">
    <source>
        <dbReference type="EMBL" id="OMP06512.1"/>
    </source>
</evidence>
<comment type="caution">
    <text evidence="2">The sequence shown here is derived from an EMBL/GenBank/DDBJ whole genome shotgun (WGS) entry which is preliminary data.</text>
</comment>
<name>A0A1R3KHD9_COCAP</name>